<dbReference type="AlphaFoldDB" id="B9TBB4"/>
<feature type="non-terminal residue" evidence="11">
    <location>
        <position position="104"/>
    </location>
</feature>
<sequence length="104" mass="11208">RRRRSMGSTLLSDLGTEVLVPVCAIVGIIFSLVQWYLVSRVKLTSERHAPGLSPSSGGGNKNGYNDYLIEEEEGLNDQSVVAKCAEIQSAISEGIIITTIILTT</sequence>
<dbReference type="GO" id="GO:0012505">
    <property type="term" value="C:endomembrane system"/>
    <property type="evidence" value="ECO:0007669"/>
    <property type="project" value="UniProtKB-SubCell"/>
</dbReference>
<keyword evidence="7 10" id="KW-1133">Transmembrane helix</keyword>
<feature type="non-terminal residue" evidence="11">
    <location>
        <position position="1"/>
    </location>
</feature>
<keyword evidence="12" id="KW-1185">Reference proteome</keyword>
<evidence type="ECO:0000256" key="6">
    <source>
        <dbReference type="ARBA" id="ARBA00022967"/>
    </source>
</evidence>
<evidence type="ECO:0000313" key="12">
    <source>
        <dbReference type="Proteomes" id="UP000008311"/>
    </source>
</evidence>
<evidence type="ECO:0000256" key="7">
    <source>
        <dbReference type="ARBA" id="ARBA00022989"/>
    </source>
</evidence>
<organism evidence="11 12">
    <name type="scientific">Ricinus communis</name>
    <name type="common">Castor bean</name>
    <dbReference type="NCBI Taxonomy" id="3988"/>
    <lineage>
        <taxon>Eukaryota</taxon>
        <taxon>Viridiplantae</taxon>
        <taxon>Streptophyta</taxon>
        <taxon>Embryophyta</taxon>
        <taxon>Tracheophyta</taxon>
        <taxon>Spermatophyta</taxon>
        <taxon>Magnoliopsida</taxon>
        <taxon>eudicotyledons</taxon>
        <taxon>Gunneridae</taxon>
        <taxon>Pentapetalae</taxon>
        <taxon>rosids</taxon>
        <taxon>fabids</taxon>
        <taxon>Malpighiales</taxon>
        <taxon>Euphorbiaceae</taxon>
        <taxon>Acalyphoideae</taxon>
        <taxon>Acalypheae</taxon>
        <taxon>Ricinus</taxon>
    </lineage>
</organism>
<evidence type="ECO:0000256" key="9">
    <source>
        <dbReference type="ARBA" id="ARBA00023136"/>
    </source>
</evidence>
<dbReference type="Proteomes" id="UP000008311">
    <property type="component" value="Unassembled WGS sequence"/>
</dbReference>
<gene>
    <name evidence="11" type="ORF">RCOM_1930180</name>
</gene>
<evidence type="ECO:0000256" key="4">
    <source>
        <dbReference type="ARBA" id="ARBA00022692"/>
    </source>
</evidence>
<keyword evidence="4 10" id="KW-0812">Transmembrane</keyword>
<evidence type="ECO:0000256" key="10">
    <source>
        <dbReference type="SAM" id="Phobius"/>
    </source>
</evidence>
<keyword evidence="3" id="KW-0813">Transport</keyword>
<dbReference type="PANTHER" id="PTHR31998">
    <property type="entry name" value="K(+)-INSENSITIVE PYROPHOSPHATE-ENERGIZED PROTON PUMP"/>
    <property type="match status" value="1"/>
</dbReference>
<protein>
    <recommendedName>
        <fullName evidence="2">H(+)-exporting diphosphatase</fullName>
        <ecNumber evidence="2">7.1.3.1</ecNumber>
    </recommendedName>
</protein>
<proteinExistence type="predicted"/>
<dbReference type="InParanoid" id="B9TBB4"/>
<feature type="transmembrane region" description="Helical" evidence="10">
    <location>
        <begin position="18"/>
        <end position="38"/>
    </location>
</feature>
<accession>B9TBB4</accession>
<evidence type="ECO:0000256" key="2">
    <source>
        <dbReference type="ARBA" id="ARBA00013242"/>
    </source>
</evidence>
<evidence type="ECO:0000256" key="8">
    <source>
        <dbReference type="ARBA" id="ARBA00023065"/>
    </source>
</evidence>
<dbReference type="EC" id="7.1.3.1" evidence="2"/>
<comment type="subcellular location">
    <subcellularLocation>
        <location evidence="1">Endomembrane system</location>
        <topology evidence="1">Multi-pass membrane protein</topology>
    </subcellularLocation>
</comment>
<dbReference type="GO" id="GO:0009678">
    <property type="term" value="F:diphosphate hydrolysis-driven proton transmembrane transporter activity"/>
    <property type="evidence" value="ECO:0007669"/>
    <property type="project" value="UniProtKB-EC"/>
</dbReference>
<reference evidence="12" key="1">
    <citation type="journal article" date="2010" name="Nat. Biotechnol.">
        <title>Draft genome sequence of the oilseed species Ricinus communis.</title>
        <authorList>
            <person name="Chan A.P."/>
            <person name="Crabtree J."/>
            <person name="Zhao Q."/>
            <person name="Lorenzi H."/>
            <person name="Orvis J."/>
            <person name="Puiu D."/>
            <person name="Melake-Berhan A."/>
            <person name="Jones K.M."/>
            <person name="Redman J."/>
            <person name="Chen G."/>
            <person name="Cahoon E.B."/>
            <person name="Gedil M."/>
            <person name="Stanke M."/>
            <person name="Haas B.J."/>
            <person name="Wortman J.R."/>
            <person name="Fraser-Liggett C.M."/>
            <person name="Ravel J."/>
            <person name="Rabinowicz P.D."/>
        </authorList>
    </citation>
    <scope>NUCLEOTIDE SEQUENCE [LARGE SCALE GENOMIC DNA]</scope>
    <source>
        <strain evidence="12">cv. Hale</strain>
    </source>
</reference>
<evidence type="ECO:0000256" key="5">
    <source>
        <dbReference type="ARBA" id="ARBA00022842"/>
    </source>
</evidence>
<evidence type="ECO:0000256" key="3">
    <source>
        <dbReference type="ARBA" id="ARBA00022448"/>
    </source>
</evidence>
<keyword evidence="6" id="KW-1278">Translocase</keyword>
<evidence type="ECO:0000256" key="1">
    <source>
        <dbReference type="ARBA" id="ARBA00004127"/>
    </source>
</evidence>
<dbReference type="GO" id="GO:0016020">
    <property type="term" value="C:membrane"/>
    <property type="evidence" value="ECO:0007669"/>
    <property type="project" value="InterPro"/>
</dbReference>
<dbReference type="InterPro" id="IPR004131">
    <property type="entry name" value="PPase-energised_H-pump"/>
</dbReference>
<dbReference type="STRING" id="3988.B9TBB4"/>
<name>B9TBB4_RICCO</name>
<dbReference type="EMBL" id="EQ976376">
    <property type="protein sequence ID" value="EEF26850.1"/>
    <property type="molecule type" value="Genomic_DNA"/>
</dbReference>
<dbReference type="GO" id="GO:0004427">
    <property type="term" value="F:inorganic diphosphate phosphatase activity"/>
    <property type="evidence" value="ECO:0007669"/>
    <property type="project" value="InterPro"/>
</dbReference>
<evidence type="ECO:0000313" key="11">
    <source>
        <dbReference type="EMBL" id="EEF26850.1"/>
    </source>
</evidence>
<keyword evidence="9 10" id="KW-0472">Membrane</keyword>
<keyword evidence="8" id="KW-0406">Ion transport</keyword>
<keyword evidence="5" id="KW-0460">Magnesium</keyword>
<dbReference type="eggNOG" id="ENOG502QPJC">
    <property type="taxonomic scope" value="Eukaryota"/>
</dbReference>